<reference evidence="8 9" key="1">
    <citation type="submission" date="2018-06" db="EMBL/GenBank/DDBJ databases">
        <title>The Genome of Cuscuta australis (Dodder) Provides Insight into the Evolution of Plant Parasitism.</title>
        <authorList>
            <person name="Liu H."/>
        </authorList>
    </citation>
    <scope>NUCLEOTIDE SEQUENCE [LARGE SCALE GENOMIC DNA]</scope>
    <source>
        <strain evidence="9">cv. Yunnan</strain>
        <tissue evidence="8">Vines</tissue>
    </source>
</reference>
<dbReference type="SMART" id="SM00338">
    <property type="entry name" value="BRLZ"/>
    <property type="match status" value="1"/>
</dbReference>
<evidence type="ECO:0000313" key="9">
    <source>
        <dbReference type="Proteomes" id="UP000249390"/>
    </source>
</evidence>
<evidence type="ECO:0000259" key="7">
    <source>
        <dbReference type="PROSITE" id="PS50217"/>
    </source>
</evidence>
<protein>
    <recommendedName>
        <fullName evidence="7">BZIP domain-containing protein</fullName>
    </recommendedName>
</protein>
<name>A0A328DH17_9ASTE</name>
<dbReference type="InterPro" id="IPR004827">
    <property type="entry name" value="bZIP"/>
</dbReference>
<dbReference type="PROSITE" id="PS50217">
    <property type="entry name" value="BZIP"/>
    <property type="match status" value="1"/>
</dbReference>
<dbReference type="Pfam" id="PF00170">
    <property type="entry name" value="bZIP_1"/>
    <property type="match status" value="1"/>
</dbReference>
<keyword evidence="3" id="KW-0238">DNA-binding</keyword>
<dbReference type="FunFam" id="1.20.5.170:FF:000020">
    <property type="entry name" value="BZIP transcription factor"/>
    <property type="match status" value="1"/>
</dbReference>
<dbReference type="AlphaFoldDB" id="A0A328DH17"/>
<sequence length="149" mass="16796">MASSMQHQPASSNSSSDADQRYAMYDEKKRKRMISNRESARRSRMRKQQHVEELCAQRALLQKEQIACNQKIDAVSQGLAAISAENDVLRAQCAELADRLQSMNAILQLWADVNETVVDIPEIPDVLLEPWQLPCPTLPIVASADMLQF</sequence>
<comment type="subcellular location">
    <subcellularLocation>
        <location evidence="1">Nucleus</location>
    </subcellularLocation>
</comment>
<organism evidence="8 9">
    <name type="scientific">Cuscuta australis</name>
    <dbReference type="NCBI Taxonomy" id="267555"/>
    <lineage>
        <taxon>Eukaryota</taxon>
        <taxon>Viridiplantae</taxon>
        <taxon>Streptophyta</taxon>
        <taxon>Embryophyta</taxon>
        <taxon>Tracheophyta</taxon>
        <taxon>Spermatophyta</taxon>
        <taxon>Magnoliopsida</taxon>
        <taxon>eudicotyledons</taxon>
        <taxon>Gunneridae</taxon>
        <taxon>Pentapetalae</taxon>
        <taxon>asterids</taxon>
        <taxon>lamiids</taxon>
        <taxon>Solanales</taxon>
        <taxon>Convolvulaceae</taxon>
        <taxon>Cuscuteae</taxon>
        <taxon>Cuscuta</taxon>
        <taxon>Cuscuta subgen. Grammica</taxon>
        <taxon>Cuscuta sect. Cleistogrammica</taxon>
    </lineage>
</organism>
<dbReference type="EMBL" id="NQVE01000156">
    <property type="protein sequence ID" value="RAL43569.1"/>
    <property type="molecule type" value="Genomic_DNA"/>
</dbReference>
<evidence type="ECO:0000256" key="2">
    <source>
        <dbReference type="ARBA" id="ARBA00023015"/>
    </source>
</evidence>
<gene>
    <name evidence="8" type="ORF">DM860_012710</name>
</gene>
<evidence type="ECO:0000256" key="6">
    <source>
        <dbReference type="SAM" id="MobiDB-lite"/>
    </source>
</evidence>
<accession>A0A328DH17</accession>
<dbReference type="GO" id="GO:0005634">
    <property type="term" value="C:nucleus"/>
    <property type="evidence" value="ECO:0007669"/>
    <property type="project" value="UniProtKB-SubCell"/>
</dbReference>
<dbReference type="GO" id="GO:0003700">
    <property type="term" value="F:DNA-binding transcription factor activity"/>
    <property type="evidence" value="ECO:0007669"/>
    <property type="project" value="InterPro"/>
</dbReference>
<dbReference type="Proteomes" id="UP000249390">
    <property type="component" value="Unassembled WGS sequence"/>
</dbReference>
<feature type="domain" description="BZIP" evidence="7">
    <location>
        <begin position="26"/>
        <end position="89"/>
    </location>
</feature>
<evidence type="ECO:0000256" key="1">
    <source>
        <dbReference type="ARBA" id="ARBA00004123"/>
    </source>
</evidence>
<dbReference type="GO" id="GO:0000976">
    <property type="term" value="F:transcription cis-regulatory region binding"/>
    <property type="evidence" value="ECO:0007669"/>
    <property type="project" value="TreeGrafter"/>
</dbReference>
<dbReference type="GO" id="GO:0045893">
    <property type="term" value="P:positive regulation of DNA-templated transcription"/>
    <property type="evidence" value="ECO:0007669"/>
    <property type="project" value="TreeGrafter"/>
</dbReference>
<proteinExistence type="predicted"/>
<dbReference type="SUPFAM" id="SSF57959">
    <property type="entry name" value="Leucine zipper domain"/>
    <property type="match status" value="1"/>
</dbReference>
<dbReference type="InterPro" id="IPR046347">
    <property type="entry name" value="bZIP_sf"/>
</dbReference>
<dbReference type="PANTHER" id="PTHR45764">
    <property type="entry name" value="BZIP TRANSCRIPTION FACTOR 44"/>
    <property type="match status" value="1"/>
</dbReference>
<keyword evidence="4" id="KW-0804">Transcription</keyword>
<dbReference type="Gene3D" id="1.20.5.170">
    <property type="match status" value="1"/>
</dbReference>
<dbReference type="PANTHER" id="PTHR45764:SF34">
    <property type="entry name" value="BZIP TRANSCRIPTION FACTOR 53"/>
    <property type="match status" value="1"/>
</dbReference>
<keyword evidence="9" id="KW-1185">Reference proteome</keyword>
<keyword evidence="5" id="KW-0539">Nucleus</keyword>
<evidence type="ECO:0000256" key="5">
    <source>
        <dbReference type="ARBA" id="ARBA00023242"/>
    </source>
</evidence>
<keyword evidence="2" id="KW-0805">Transcription regulation</keyword>
<evidence type="ECO:0000313" key="8">
    <source>
        <dbReference type="EMBL" id="RAL43569.1"/>
    </source>
</evidence>
<dbReference type="PROSITE" id="PS00036">
    <property type="entry name" value="BZIP_BASIC"/>
    <property type="match status" value="1"/>
</dbReference>
<evidence type="ECO:0000256" key="3">
    <source>
        <dbReference type="ARBA" id="ARBA00023125"/>
    </source>
</evidence>
<dbReference type="CDD" id="cd14702">
    <property type="entry name" value="bZIP_plant_GBF1"/>
    <property type="match status" value="1"/>
</dbReference>
<evidence type="ECO:0000256" key="4">
    <source>
        <dbReference type="ARBA" id="ARBA00023163"/>
    </source>
</evidence>
<feature type="region of interest" description="Disordered" evidence="6">
    <location>
        <begin position="1"/>
        <end position="47"/>
    </location>
</feature>
<dbReference type="GO" id="GO:0046982">
    <property type="term" value="F:protein heterodimerization activity"/>
    <property type="evidence" value="ECO:0007669"/>
    <property type="project" value="UniProtKB-ARBA"/>
</dbReference>
<dbReference type="InterPro" id="IPR045314">
    <property type="entry name" value="bZIP_plant_GBF1"/>
</dbReference>
<feature type="compositionally biased region" description="Polar residues" evidence="6">
    <location>
        <begin position="1"/>
        <end position="17"/>
    </location>
</feature>
<feature type="compositionally biased region" description="Basic and acidic residues" evidence="6">
    <location>
        <begin position="18"/>
        <end position="28"/>
    </location>
</feature>
<comment type="caution">
    <text evidence="8">The sequence shown here is derived from an EMBL/GenBank/DDBJ whole genome shotgun (WGS) entry which is preliminary data.</text>
</comment>